<keyword evidence="2" id="KW-0813">Transport</keyword>
<dbReference type="AlphaFoldDB" id="A0A1Y2D5W2"/>
<keyword evidence="13" id="KW-1185">Reference proteome</keyword>
<evidence type="ECO:0000256" key="10">
    <source>
        <dbReference type="SAM" id="Phobius"/>
    </source>
</evidence>
<dbReference type="STRING" id="106004.A0A1Y2D5W2"/>
<evidence type="ECO:0000256" key="3">
    <source>
        <dbReference type="ARBA" id="ARBA00022692"/>
    </source>
</evidence>
<dbReference type="EMBL" id="MCGR01000097">
    <property type="protein sequence ID" value="ORY54486.1"/>
    <property type="molecule type" value="Genomic_DNA"/>
</dbReference>
<evidence type="ECO:0000256" key="8">
    <source>
        <dbReference type="ARBA" id="ARBA00046280"/>
    </source>
</evidence>
<keyword evidence="6" id="KW-0333">Golgi apparatus</keyword>
<dbReference type="InterPro" id="IPR000727">
    <property type="entry name" value="T_SNARE_dom"/>
</dbReference>
<evidence type="ECO:0000259" key="11">
    <source>
        <dbReference type="PROSITE" id="PS50192"/>
    </source>
</evidence>
<dbReference type="SUPFAM" id="SSF58038">
    <property type="entry name" value="SNARE fusion complex"/>
    <property type="match status" value="1"/>
</dbReference>
<feature type="transmembrane region" description="Helical" evidence="10">
    <location>
        <begin position="118"/>
        <end position="137"/>
    </location>
</feature>
<dbReference type="CDD" id="cd15853">
    <property type="entry name" value="SNARE_Bet1"/>
    <property type="match status" value="1"/>
</dbReference>
<dbReference type="GO" id="GO:0015031">
    <property type="term" value="P:protein transport"/>
    <property type="evidence" value="ECO:0007669"/>
    <property type="project" value="UniProtKB-KW"/>
</dbReference>
<feature type="non-terminal residue" evidence="12">
    <location>
        <position position="1"/>
    </location>
</feature>
<dbReference type="PROSITE" id="PS50192">
    <property type="entry name" value="T_SNARE"/>
    <property type="match status" value="1"/>
</dbReference>
<reference evidence="12 13" key="1">
    <citation type="submission" date="2016-07" db="EMBL/GenBank/DDBJ databases">
        <title>Pervasive Adenine N6-methylation of Active Genes in Fungi.</title>
        <authorList>
            <consortium name="DOE Joint Genome Institute"/>
            <person name="Mondo S.J."/>
            <person name="Dannebaum R.O."/>
            <person name="Kuo R.C."/>
            <person name="Labutti K."/>
            <person name="Haridas S."/>
            <person name="Kuo A."/>
            <person name="Salamov A."/>
            <person name="Ahrendt S.R."/>
            <person name="Lipzen A."/>
            <person name="Sullivan W."/>
            <person name="Andreopoulos W.B."/>
            <person name="Clum A."/>
            <person name="Lindquist E."/>
            <person name="Daum C."/>
            <person name="Ramamoorthy G.K."/>
            <person name="Gryganskyi A."/>
            <person name="Culley D."/>
            <person name="Magnuson J.K."/>
            <person name="James T.Y."/>
            <person name="O'Malley M.A."/>
            <person name="Stajich J.E."/>
            <person name="Spatafora J.W."/>
            <person name="Visel A."/>
            <person name="Grigoriev I.V."/>
        </authorList>
    </citation>
    <scope>NUCLEOTIDE SEQUENCE [LARGE SCALE GENOMIC DNA]</scope>
    <source>
        <strain evidence="12 13">62-1032</strain>
    </source>
</reference>
<evidence type="ECO:0000313" key="12">
    <source>
        <dbReference type="EMBL" id="ORY54486.1"/>
    </source>
</evidence>
<dbReference type="InParanoid" id="A0A1Y2D5W2"/>
<evidence type="ECO:0000256" key="6">
    <source>
        <dbReference type="ARBA" id="ARBA00023034"/>
    </source>
</evidence>
<dbReference type="FunCoup" id="A0A1Y2D5W2">
    <property type="interactions" value="219"/>
</dbReference>
<gene>
    <name evidence="12" type="ORF">BCR35DRAFT_272175</name>
</gene>
<feature type="region of interest" description="Disordered" evidence="9">
    <location>
        <begin position="1"/>
        <end position="36"/>
    </location>
</feature>
<sequence length="140" mass="15864">RHSQGLSHRENRAALFGASTPSSSGRNSPLPMHYPKSMQGYAAQRTAEDLEGQNNENIEGLSAKVRLLKDITINIGNEVRDSTKLLSGMNDTFDETGGFLGGTMKKMNKMARKQGGQWCLWMGFLIICFFVFFWTWVWRR</sequence>
<dbReference type="Proteomes" id="UP000193467">
    <property type="component" value="Unassembled WGS sequence"/>
</dbReference>
<keyword evidence="3 10" id="KW-0812">Transmembrane</keyword>
<evidence type="ECO:0000256" key="1">
    <source>
        <dbReference type="ARBA" id="ARBA00004394"/>
    </source>
</evidence>
<evidence type="ECO:0000256" key="2">
    <source>
        <dbReference type="ARBA" id="ARBA00022448"/>
    </source>
</evidence>
<evidence type="ECO:0000256" key="5">
    <source>
        <dbReference type="ARBA" id="ARBA00022989"/>
    </source>
</evidence>
<dbReference type="PANTHER" id="PTHR12791">
    <property type="entry name" value="GOLGI SNARE BET1-RELATED"/>
    <property type="match status" value="1"/>
</dbReference>
<evidence type="ECO:0000256" key="9">
    <source>
        <dbReference type="SAM" id="MobiDB-lite"/>
    </source>
</evidence>
<dbReference type="OrthoDB" id="261831at2759"/>
<evidence type="ECO:0000256" key="7">
    <source>
        <dbReference type="ARBA" id="ARBA00023136"/>
    </source>
</evidence>
<keyword evidence="5 10" id="KW-1133">Transmembrane helix</keyword>
<dbReference type="InterPro" id="IPR039899">
    <property type="entry name" value="BET1_SNARE"/>
</dbReference>
<keyword evidence="4" id="KW-0653">Protein transport</keyword>
<evidence type="ECO:0000313" key="13">
    <source>
        <dbReference type="Proteomes" id="UP000193467"/>
    </source>
</evidence>
<dbReference type="FunFam" id="1.20.5.110:FF:000057">
    <property type="entry name" value="SNARE complex subunit (Bet1), putative"/>
    <property type="match status" value="1"/>
</dbReference>
<dbReference type="GO" id="GO:0000139">
    <property type="term" value="C:Golgi membrane"/>
    <property type="evidence" value="ECO:0007669"/>
    <property type="project" value="UniProtKB-SubCell"/>
</dbReference>
<comment type="subcellular location">
    <subcellularLocation>
        <location evidence="8">Endomembrane system</location>
        <topology evidence="8">Single-pass type IV membrane protein</topology>
    </subcellularLocation>
    <subcellularLocation>
        <location evidence="1">Golgi apparatus membrane</location>
    </subcellularLocation>
</comment>
<evidence type="ECO:0000256" key="4">
    <source>
        <dbReference type="ARBA" id="ARBA00022927"/>
    </source>
</evidence>
<keyword evidence="7 10" id="KW-0472">Membrane</keyword>
<dbReference type="SMART" id="SM00397">
    <property type="entry name" value="t_SNARE"/>
    <property type="match status" value="1"/>
</dbReference>
<organism evidence="12 13">
    <name type="scientific">Leucosporidium creatinivorum</name>
    <dbReference type="NCBI Taxonomy" id="106004"/>
    <lineage>
        <taxon>Eukaryota</taxon>
        <taxon>Fungi</taxon>
        <taxon>Dikarya</taxon>
        <taxon>Basidiomycota</taxon>
        <taxon>Pucciniomycotina</taxon>
        <taxon>Microbotryomycetes</taxon>
        <taxon>Leucosporidiales</taxon>
        <taxon>Leucosporidium</taxon>
    </lineage>
</organism>
<name>A0A1Y2D5W2_9BASI</name>
<accession>A0A1Y2D5W2</accession>
<comment type="caution">
    <text evidence="12">The sequence shown here is derived from an EMBL/GenBank/DDBJ whole genome shotgun (WGS) entry which is preliminary data.</text>
</comment>
<feature type="domain" description="T-SNARE coiled-coil homology" evidence="11">
    <location>
        <begin position="48"/>
        <end position="110"/>
    </location>
</feature>
<proteinExistence type="predicted"/>
<dbReference type="Gene3D" id="1.20.5.110">
    <property type="match status" value="1"/>
</dbReference>
<protein>
    <recommendedName>
        <fullName evidence="11">t-SNARE coiled-coil homology domain-containing protein</fullName>
    </recommendedName>
</protein>